<feature type="region of interest" description="Disordered" evidence="1">
    <location>
        <begin position="79"/>
        <end position="99"/>
    </location>
</feature>
<comment type="caution">
    <text evidence="3">The sequence shown here is derived from an EMBL/GenBank/DDBJ whole genome shotgun (WGS) entry which is preliminary data.</text>
</comment>
<feature type="transmembrane region" description="Helical" evidence="2">
    <location>
        <begin position="29"/>
        <end position="50"/>
    </location>
</feature>
<protein>
    <submittedName>
        <fullName evidence="3">Uncharacterized protein</fullName>
    </submittedName>
</protein>
<dbReference type="Proteomes" id="UP000655751">
    <property type="component" value="Unassembled WGS sequence"/>
</dbReference>
<keyword evidence="2" id="KW-0812">Transmembrane</keyword>
<organism evidence="3 4">
    <name type="scientific">Nocardia bovistercoris</name>
    <dbReference type="NCBI Taxonomy" id="2785916"/>
    <lineage>
        <taxon>Bacteria</taxon>
        <taxon>Bacillati</taxon>
        <taxon>Actinomycetota</taxon>
        <taxon>Actinomycetes</taxon>
        <taxon>Mycobacteriales</taxon>
        <taxon>Nocardiaceae</taxon>
        <taxon>Nocardia</taxon>
    </lineage>
</organism>
<accession>A0A931N056</accession>
<feature type="compositionally biased region" description="Polar residues" evidence="1">
    <location>
        <begin position="79"/>
        <end position="90"/>
    </location>
</feature>
<reference evidence="3" key="1">
    <citation type="submission" date="2020-11" db="EMBL/GenBank/DDBJ databases">
        <title>Nocardia NEAU-351.nov., a novel actinomycete isolated from the cow dung.</title>
        <authorList>
            <person name="Zhang X."/>
        </authorList>
    </citation>
    <scope>NUCLEOTIDE SEQUENCE</scope>
    <source>
        <strain evidence="3">NEAU-351</strain>
    </source>
</reference>
<evidence type="ECO:0000313" key="3">
    <source>
        <dbReference type="EMBL" id="MBH0776885.1"/>
    </source>
</evidence>
<sequence>MADPNGEPDNGESANGESANGESDNGTRILAVVAAIAAVAAFAVAIGLVLSTDDDTADAPAPTTTNTPALAPTVTVSRNPVFSAPNTSPMPTQPAHRVGDGCDIGNVTGRWDVVTGRGWVCVPVVPSTAPPLGER</sequence>
<dbReference type="EMBL" id="JADMLG010000004">
    <property type="protein sequence ID" value="MBH0776885.1"/>
    <property type="molecule type" value="Genomic_DNA"/>
</dbReference>
<feature type="compositionally biased region" description="Polar residues" evidence="1">
    <location>
        <begin position="12"/>
        <end position="24"/>
    </location>
</feature>
<keyword evidence="4" id="KW-1185">Reference proteome</keyword>
<dbReference type="RefSeq" id="WP_196149238.1">
    <property type="nucleotide sequence ID" value="NZ_JADMLG010000004.1"/>
</dbReference>
<dbReference type="AlphaFoldDB" id="A0A931N056"/>
<gene>
    <name evidence="3" type="ORF">IT779_11385</name>
</gene>
<keyword evidence="2" id="KW-0472">Membrane</keyword>
<evidence type="ECO:0000256" key="2">
    <source>
        <dbReference type="SAM" id="Phobius"/>
    </source>
</evidence>
<name>A0A931N056_9NOCA</name>
<evidence type="ECO:0000313" key="4">
    <source>
        <dbReference type="Proteomes" id="UP000655751"/>
    </source>
</evidence>
<proteinExistence type="predicted"/>
<feature type="region of interest" description="Disordered" evidence="1">
    <location>
        <begin position="1"/>
        <end position="24"/>
    </location>
</feature>
<evidence type="ECO:0000256" key="1">
    <source>
        <dbReference type="SAM" id="MobiDB-lite"/>
    </source>
</evidence>
<keyword evidence="2" id="KW-1133">Transmembrane helix</keyword>